<sequence>MKLSTFNLGRLNFSLPNKLLLIMKITTFILIIALAQVSAKSFSQKITIVKSGISIEAVFNQIKTQSGYSILYKDVDFHKTKIDANIRNVSLEEALKVCLKDLPVDYKIDSKTKIILLKSEKNSIANMLTDIATSFFRSINIRGIVIDSAGNPITGAIVRIKGSNITTTTNNKGEFFIKNIDESALIVISYLGYEKKEIKVKTDLGNIELKVINTNLEEVKINAGYYKVSDKERTGSISKITAKDIERQPVSNLLATMQANIPGIQITQTTGVPGGGFNVQIRGRNSISQGNNPFYVIDGVPFTATTILPVTVGQLITPNPSPLSSINPADIESIEVLKDADATAIYGSRGANGVILITTKKGKTGKSKATVSISHGISRVGRQIKLMNTEQYLEMRKEAYFTNDKLTTSSSQFATQYDLNGSWDENAYTNWQKELIGGNAPLTNAQTSLSGGTPNIQYQVGGGYYKEGTVFPGDQSLSRASGNFSLQYSSDNRKFNANLSSTYSKSKSNLFTADITSYIYLPPNYPSLLNTDGSLNWQNNTMFFNPVGDTRNPFKIDTDNLISNGLISYSLLPDLKISTSVGYTTSIIKNYSALLTGTQSPANLLPRSASFGNNSIGTWIVEPQINWNRKLGKNKLDVLFGMTFQESVTDGQNITGTGYTSDALLNNIGSASLLTVSSRQYLQYRYAAIYSRLNYIFNEKYIVNATARRDGSTRFGSDKQFANFGAIGAAWIISNENILKRLYFISFAKLRGSYGITGNDQIGDYGYLSLWGNNLTNPTYQANTTIKPEGLANPDYAWEINKKLEAALEIGVLDNRLNFEVNFYSNRSTNQLVGRQLAPSIGFTSIQDNLPAIVRNTGWEFMLNSKNIARQDIQWSTSINLTIPENKLLSYPGLKTSGADANFYEVGFPLNIKKLYNTYLDVNSGLFVREDYDNNGILDNNDKYVIQFLGRNYYGGIQNTFTYKGIELDFSFQFVKQTGLTGLPSSTPGRFRANTGNQPIEVLDRWQSVGENTKFQKFTTLSASATADMYAKTEGSLAVENSSFIRMKNLSLSYSLPKNIVERLKINHLKFYLQGQNIFTITKYKGLDPEGQNGGFLPALQTFTGGVQLTL</sequence>
<dbReference type="InterPro" id="IPR039426">
    <property type="entry name" value="TonB-dep_rcpt-like"/>
</dbReference>
<dbReference type="InterPro" id="IPR023997">
    <property type="entry name" value="TonB-dep_OMP_SusC/RagA_CS"/>
</dbReference>
<organism evidence="9 10">
    <name type="scientific">Pedobacter africanus</name>
    <dbReference type="NCBI Taxonomy" id="151894"/>
    <lineage>
        <taxon>Bacteria</taxon>
        <taxon>Pseudomonadati</taxon>
        <taxon>Bacteroidota</taxon>
        <taxon>Sphingobacteriia</taxon>
        <taxon>Sphingobacteriales</taxon>
        <taxon>Sphingobacteriaceae</taxon>
        <taxon>Pedobacter</taxon>
    </lineage>
</organism>
<protein>
    <submittedName>
        <fullName evidence="9">TonB-linked outer membrane protein, SusC/RagA family</fullName>
    </submittedName>
</protein>
<dbReference type="InterPro" id="IPR037066">
    <property type="entry name" value="Plug_dom_sf"/>
</dbReference>
<evidence type="ECO:0000256" key="1">
    <source>
        <dbReference type="ARBA" id="ARBA00004571"/>
    </source>
</evidence>
<dbReference type="InterPro" id="IPR023996">
    <property type="entry name" value="TonB-dep_OMP_SusC/RagA"/>
</dbReference>
<dbReference type="STRING" id="151894.SAMN04488524_3840"/>
<evidence type="ECO:0000256" key="5">
    <source>
        <dbReference type="ARBA" id="ARBA00023136"/>
    </source>
</evidence>
<dbReference type="SUPFAM" id="SSF56935">
    <property type="entry name" value="Porins"/>
    <property type="match status" value="1"/>
</dbReference>
<keyword evidence="2 7" id="KW-0813">Transport</keyword>
<dbReference type="Pfam" id="PF07715">
    <property type="entry name" value="Plug"/>
    <property type="match status" value="1"/>
</dbReference>
<evidence type="ECO:0000256" key="3">
    <source>
        <dbReference type="ARBA" id="ARBA00022452"/>
    </source>
</evidence>
<dbReference type="PROSITE" id="PS52016">
    <property type="entry name" value="TONB_DEPENDENT_REC_3"/>
    <property type="match status" value="1"/>
</dbReference>
<evidence type="ECO:0000256" key="6">
    <source>
        <dbReference type="ARBA" id="ARBA00023237"/>
    </source>
</evidence>
<comment type="subcellular location">
    <subcellularLocation>
        <location evidence="1 7">Cell outer membrane</location>
        <topology evidence="1 7">Multi-pass membrane protein</topology>
    </subcellularLocation>
</comment>
<evidence type="ECO:0000313" key="9">
    <source>
        <dbReference type="EMBL" id="SMC97069.1"/>
    </source>
</evidence>
<dbReference type="Gene3D" id="2.170.130.10">
    <property type="entry name" value="TonB-dependent receptor, plug domain"/>
    <property type="match status" value="1"/>
</dbReference>
<dbReference type="NCBIfam" id="TIGR04057">
    <property type="entry name" value="SusC_RagA_signa"/>
    <property type="match status" value="1"/>
</dbReference>
<dbReference type="EMBL" id="FWXT01000003">
    <property type="protein sequence ID" value="SMC97069.1"/>
    <property type="molecule type" value="Genomic_DNA"/>
</dbReference>
<dbReference type="NCBIfam" id="TIGR04056">
    <property type="entry name" value="OMP_RagA_SusC"/>
    <property type="match status" value="1"/>
</dbReference>
<dbReference type="SUPFAM" id="SSF49464">
    <property type="entry name" value="Carboxypeptidase regulatory domain-like"/>
    <property type="match status" value="1"/>
</dbReference>
<feature type="domain" description="TonB-dependent receptor plug" evidence="8">
    <location>
        <begin position="231"/>
        <end position="354"/>
    </location>
</feature>
<name>A0A1W2DHW4_9SPHI</name>
<proteinExistence type="inferred from homology"/>
<comment type="similarity">
    <text evidence="7">Belongs to the TonB-dependent receptor family.</text>
</comment>
<dbReference type="InterPro" id="IPR008969">
    <property type="entry name" value="CarboxyPept-like_regulatory"/>
</dbReference>
<accession>A0A1W2DHW4</accession>
<reference evidence="10" key="1">
    <citation type="submission" date="2017-04" db="EMBL/GenBank/DDBJ databases">
        <authorList>
            <person name="Varghese N."/>
            <person name="Submissions S."/>
        </authorList>
    </citation>
    <scope>NUCLEOTIDE SEQUENCE [LARGE SCALE GENOMIC DNA]</scope>
    <source>
        <strain evidence="10">DSM 12126</strain>
    </source>
</reference>
<dbReference type="Pfam" id="PF13715">
    <property type="entry name" value="CarbopepD_reg_2"/>
    <property type="match status" value="1"/>
</dbReference>
<keyword evidence="6 7" id="KW-0998">Cell outer membrane</keyword>
<evidence type="ECO:0000256" key="7">
    <source>
        <dbReference type="PROSITE-ProRule" id="PRU01360"/>
    </source>
</evidence>
<keyword evidence="3 7" id="KW-1134">Transmembrane beta strand</keyword>
<dbReference type="InterPro" id="IPR012910">
    <property type="entry name" value="Plug_dom"/>
</dbReference>
<dbReference type="Gene3D" id="2.60.40.1120">
    <property type="entry name" value="Carboxypeptidase-like, regulatory domain"/>
    <property type="match status" value="1"/>
</dbReference>
<dbReference type="Gene3D" id="2.40.170.20">
    <property type="entry name" value="TonB-dependent receptor, beta-barrel domain"/>
    <property type="match status" value="1"/>
</dbReference>
<evidence type="ECO:0000256" key="4">
    <source>
        <dbReference type="ARBA" id="ARBA00022692"/>
    </source>
</evidence>
<evidence type="ECO:0000259" key="8">
    <source>
        <dbReference type="Pfam" id="PF07715"/>
    </source>
</evidence>
<dbReference type="AlphaFoldDB" id="A0A1W2DHW4"/>
<evidence type="ECO:0000256" key="2">
    <source>
        <dbReference type="ARBA" id="ARBA00022448"/>
    </source>
</evidence>
<gene>
    <name evidence="9" type="ORF">SAMN04488524_3840</name>
</gene>
<keyword evidence="4 7" id="KW-0812">Transmembrane</keyword>
<keyword evidence="10" id="KW-1185">Reference proteome</keyword>
<keyword evidence="5 7" id="KW-0472">Membrane</keyword>
<dbReference type="Proteomes" id="UP000192756">
    <property type="component" value="Unassembled WGS sequence"/>
</dbReference>
<dbReference type="GO" id="GO:0009279">
    <property type="term" value="C:cell outer membrane"/>
    <property type="evidence" value="ECO:0007669"/>
    <property type="project" value="UniProtKB-SubCell"/>
</dbReference>
<dbReference type="InterPro" id="IPR036942">
    <property type="entry name" value="Beta-barrel_TonB_sf"/>
</dbReference>
<evidence type="ECO:0000313" key="10">
    <source>
        <dbReference type="Proteomes" id="UP000192756"/>
    </source>
</evidence>